<dbReference type="CDD" id="cd00637">
    <property type="entry name" value="7tm_classA_rhodopsin-like"/>
    <property type="match status" value="1"/>
</dbReference>
<evidence type="ECO:0000256" key="7">
    <source>
        <dbReference type="ARBA" id="ARBA00023170"/>
    </source>
</evidence>
<keyword evidence="5" id="KW-0297">G-protein coupled receptor</keyword>
<dbReference type="GO" id="GO:0045202">
    <property type="term" value="C:synapse"/>
    <property type="evidence" value="ECO:0007669"/>
    <property type="project" value="GOC"/>
</dbReference>
<dbReference type="PRINTS" id="PR00237">
    <property type="entry name" value="GPCRRHODOPSN"/>
</dbReference>
<dbReference type="Pfam" id="PF00001">
    <property type="entry name" value="7tm_1"/>
    <property type="match status" value="1"/>
</dbReference>
<evidence type="ECO:0000313" key="12">
    <source>
        <dbReference type="Proteomes" id="UP000001593"/>
    </source>
</evidence>
<feature type="non-terminal residue" evidence="11">
    <location>
        <position position="1"/>
    </location>
</feature>
<gene>
    <name evidence="11" type="ORF">NEMVEDRAFT_v1g15493</name>
</gene>
<dbReference type="GO" id="GO:0030425">
    <property type="term" value="C:dendrite"/>
    <property type="evidence" value="ECO:0000318"/>
    <property type="project" value="GO_Central"/>
</dbReference>
<dbReference type="PhylomeDB" id="A7SPF8"/>
<comment type="subcellular location">
    <subcellularLocation>
        <location evidence="1">Cell membrane</location>
        <topology evidence="1">Multi-pass membrane protein</topology>
    </subcellularLocation>
</comment>
<evidence type="ECO:0000256" key="3">
    <source>
        <dbReference type="ARBA" id="ARBA00022692"/>
    </source>
</evidence>
<dbReference type="InterPro" id="IPR017452">
    <property type="entry name" value="GPCR_Rhodpsn_7TM"/>
</dbReference>
<dbReference type="EMBL" id="DS469733">
    <property type="protein sequence ID" value="EDO34399.1"/>
    <property type="molecule type" value="Genomic_DNA"/>
</dbReference>
<feature type="domain" description="G-protein coupled receptors family 1 profile" evidence="10">
    <location>
        <begin position="1"/>
        <end position="256"/>
    </location>
</feature>
<dbReference type="Gene3D" id="1.20.1070.10">
    <property type="entry name" value="Rhodopsin 7-helix transmembrane proteins"/>
    <property type="match status" value="1"/>
</dbReference>
<protein>
    <recommendedName>
        <fullName evidence="10">G-protein coupled receptors family 1 profile domain-containing protein</fullName>
    </recommendedName>
</protein>
<evidence type="ECO:0000256" key="9">
    <source>
        <dbReference type="SAM" id="Phobius"/>
    </source>
</evidence>
<evidence type="ECO:0000313" key="11">
    <source>
        <dbReference type="EMBL" id="EDO34399.1"/>
    </source>
</evidence>
<feature type="transmembrane region" description="Helical" evidence="9">
    <location>
        <begin position="58"/>
        <end position="79"/>
    </location>
</feature>
<dbReference type="GO" id="GO:0005886">
    <property type="term" value="C:plasma membrane"/>
    <property type="evidence" value="ECO:0000318"/>
    <property type="project" value="GO_Central"/>
</dbReference>
<dbReference type="Proteomes" id="UP000001593">
    <property type="component" value="Unassembled WGS sequence"/>
</dbReference>
<evidence type="ECO:0000256" key="6">
    <source>
        <dbReference type="ARBA" id="ARBA00023136"/>
    </source>
</evidence>
<reference evidence="11 12" key="1">
    <citation type="journal article" date="2007" name="Science">
        <title>Sea anemone genome reveals ancestral eumetazoan gene repertoire and genomic organization.</title>
        <authorList>
            <person name="Putnam N.H."/>
            <person name="Srivastava M."/>
            <person name="Hellsten U."/>
            <person name="Dirks B."/>
            <person name="Chapman J."/>
            <person name="Salamov A."/>
            <person name="Terry A."/>
            <person name="Shapiro H."/>
            <person name="Lindquist E."/>
            <person name="Kapitonov V.V."/>
            <person name="Jurka J."/>
            <person name="Genikhovich G."/>
            <person name="Grigoriev I.V."/>
            <person name="Lucas S.M."/>
            <person name="Steele R.E."/>
            <person name="Finnerty J.R."/>
            <person name="Technau U."/>
            <person name="Martindale M.Q."/>
            <person name="Rokhsar D.S."/>
        </authorList>
    </citation>
    <scope>NUCLEOTIDE SEQUENCE [LARGE SCALE GENOMIC DNA]</scope>
    <source>
        <strain evidence="12">CH2 X CH6</strain>
    </source>
</reference>
<name>A7SPF8_NEMVE</name>
<accession>A7SPF8</accession>
<keyword evidence="2" id="KW-1003">Cell membrane</keyword>
<evidence type="ECO:0000256" key="4">
    <source>
        <dbReference type="ARBA" id="ARBA00022989"/>
    </source>
</evidence>
<dbReference type="PANTHER" id="PTHR24247:SF262">
    <property type="entry name" value="G_PROTEIN_RECEP_F1_2 DOMAIN-CONTAINING PROTEIN"/>
    <property type="match status" value="1"/>
</dbReference>
<evidence type="ECO:0000256" key="1">
    <source>
        <dbReference type="ARBA" id="ARBA00004651"/>
    </source>
</evidence>
<sequence>ILVFISFARNSSLRRPRYFLYINLCAADLAIATLVYPLETVYLGYFPYWPLGRLSCKLWQLLFVVTGTTQVYTIAAASLEKYLAIKDALRHEAFYTANKAITVVVSTWILGLITGGVFYYFSVIPEEKKCTQLKVSSGIYGLLSLLLCLIIPLLLLIYSYLSLFFVARKHSRRIRADIANISRSSQENPESNNICSLNGKARKTVTLLVGTFAVCMIPFLVFQIYDTFTMSPTNHQWFSITKWVSHINSAVNWAIY</sequence>
<proteinExistence type="predicted"/>
<keyword evidence="12" id="KW-1185">Reference proteome</keyword>
<dbReference type="KEGG" id="nve:5505748"/>
<dbReference type="GO" id="GO:0007187">
    <property type="term" value="P:G protein-coupled receptor signaling pathway, coupled to cyclic nucleotide second messenger"/>
    <property type="evidence" value="ECO:0000318"/>
    <property type="project" value="GO_Central"/>
</dbReference>
<dbReference type="InParanoid" id="A7SPF8"/>
<keyword evidence="3 9" id="KW-0812">Transmembrane</keyword>
<feature type="transmembrane region" description="Helical" evidence="9">
    <location>
        <begin position="141"/>
        <end position="166"/>
    </location>
</feature>
<dbReference type="PROSITE" id="PS50262">
    <property type="entry name" value="G_PROTEIN_RECEP_F1_2"/>
    <property type="match status" value="1"/>
</dbReference>
<feature type="non-terminal residue" evidence="11">
    <location>
        <position position="256"/>
    </location>
</feature>
<dbReference type="GO" id="GO:0007268">
    <property type="term" value="P:chemical synaptic transmission"/>
    <property type="evidence" value="ECO:0000318"/>
    <property type="project" value="GO_Central"/>
</dbReference>
<evidence type="ECO:0000259" key="10">
    <source>
        <dbReference type="PROSITE" id="PS50262"/>
    </source>
</evidence>
<dbReference type="InterPro" id="IPR000276">
    <property type="entry name" value="GPCR_Rhodpsn"/>
</dbReference>
<dbReference type="AlphaFoldDB" id="A7SPF8"/>
<dbReference type="GO" id="GO:0004993">
    <property type="term" value="F:G protein-coupled serotonin receptor activity"/>
    <property type="evidence" value="ECO:0000318"/>
    <property type="project" value="GO_Central"/>
</dbReference>
<keyword evidence="6 9" id="KW-0472">Membrane</keyword>
<evidence type="ECO:0000256" key="8">
    <source>
        <dbReference type="ARBA" id="ARBA00023224"/>
    </source>
</evidence>
<evidence type="ECO:0000256" key="5">
    <source>
        <dbReference type="ARBA" id="ARBA00023040"/>
    </source>
</evidence>
<evidence type="ECO:0000256" key="2">
    <source>
        <dbReference type="ARBA" id="ARBA00022475"/>
    </source>
</evidence>
<dbReference type="PANTHER" id="PTHR24247">
    <property type="entry name" value="5-HYDROXYTRYPTAMINE RECEPTOR"/>
    <property type="match status" value="1"/>
</dbReference>
<keyword evidence="8" id="KW-0807">Transducer</keyword>
<dbReference type="HOGENOM" id="CLU_1088096_0_0_1"/>
<feature type="transmembrane region" description="Helical" evidence="9">
    <location>
        <begin position="205"/>
        <end position="225"/>
    </location>
</feature>
<keyword evidence="4 9" id="KW-1133">Transmembrane helix</keyword>
<dbReference type="STRING" id="45351.A7SPF8"/>
<keyword evidence="7" id="KW-0675">Receptor</keyword>
<feature type="transmembrane region" description="Helical" evidence="9">
    <location>
        <begin position="100"/>
        <end position="121"/>
    </location>
</feature>
<feature type="transmembrane region" description="Helical" evidence="9">
    <location>
        <begin position="18"/>
        <end position="38"/>
    </location>
</feature>
<dbReference type="GO" id="GO:0030594">
    <property type="term" value="F:neurotransmitter receptor activity"/>
    <property type="evidence" value="ECO:0000318"/>
    <property type="project" value="GO_Central"/>
</dbReference>
<dbReference type="eggNOG" id="KOG3656">
    <property type="taxonomic scope" value="Eukaryota"/>
</dbReference>
<organism evidence="11 12">
    <name type="scientific">Nematostella vectensis</name>
    <name type="common">Starlet sea anemone</name>
    <dbReference type="NCBI Taxonomy" id="45351"/>
    <lineage>
        <taxon>Eukaryota</taxon>
        <taxon>Metazoa</taxon>
        <taxon>Cnidaria</taxon>
        <taxon>Anthozoa</taxon>
        <taxon>Hexacorallia</taxon>
        <taxon>Actiniaria</taxon>
        <taxon>Edwardsiidae</taxon>
        <taxon>Nematostella</taxon>
    </lineage>
</organism>
<dbReference type="SUPFAM" id="SSF81321">
    <property type="entry name" value="Family A G protein-coupled receptor-like"/>
    <property type="match status" value="1"/>
</dbReference>